<dbReference type="InterPro" id="IPR008225">
    <property type="entry name" value="F420-0_g-glutamyl_ligase"/>
</dbReference>
<evidence type="ECO:0000256" key="5">
    <source>
        <dbReference type="ARBA" id="ARBA00022958"/>
    </source>
</evidence>
<feature type="binding site" evidence="8">
    <location>
        <position position="118"/>
    </location>
    <ligand>
        <name>GTP</name>
        <dbReference type="ChEBI" id="CHEBI:37565"/>
    </ligand>
</feature>
<feature type="domain" description="Coenzyme F420:L-glutamate ligase-like" evidence="9">
    <location>
        <begin position="11"/>
        <end position="226"/>
    </location>
</feature>
<dbReference type="GO" id="GO:0052645">
    <property type="term" value="P:F420-0 metabolic process"/>
    <property type="evidence" value="ECO:0007669"/>
    <property type="project" value="UniProtKB-UniRule"/>
</dbReference>
<comment type="cofactor">
    <cofactor evidence="8">
        <name>K(+)</name>
        <dbReference type="ChEBI" id="CHEBI:29103"/>
    </cofactor>
    <text evidence="8">Monovalent cation. The ion could be potassium.</text>
</comment>
<proteinExistence type="inferred from homology"/>
<sequence>MKLELFGLTEIPLVIKGDNIDELILSSLKKQKNSLKNGDIILIAETLISKAEGNYIDLKKINPSSKAKKLAEKSKKDPKLVESIINESKEIIAVGPDFIISETKHGFVCANAGIDESNVEEGLATPMPIDPDKSAKKIYESLKNKTGKNIGIIITDTQGRAFRNGAVGVAIGCIGISPLWKRVGEKDLYGRELQTTEIGVADELAAAASLLMGQANEGVPIVIIRGFENFDKLKNTQSNIKPLIREKEFDVFRN</sequence>
<evidence type="ECO:0000256" key="6">
    <source>
        <dbReference type="ARBA" id="ARBA00023134"/>
    </source>
</evidence>
<organism evidence="10 11">
    <name type="scientific">Methanobrevibacter arboriphilus</name>
    <dbReference type="NCBI Taxonomy" id="39441"/>
    <lineage>
        <taxon>Archaea</taxon>
        <taxon>Methanobacteriati</taxon>
        <taxon>Methanobacteriota</taxon>
        <taxon>Methanomada group</taxon>
        <taxon>Methanobacteria</taxon>
        <taxon>Methanobacteriales</taxon>
        <taxon>Methanobacteriaceae</taxon>
        <taxon>Methanobrevibacter</taxon>
    </lineage>
</organism>
<comment type="similarity">
    <text evidence="8">Belongs to the CofE family.</text>
</comment>
<protein>
    <recommendedName>
        <fullName evidence="8">Coenzyme F420:L-glutamate ligase</fullName>
        <ecNumber evidence="8">6.3.2.31</ecNumber>
        <ecNumber evidence="8">6.3.2.34</ecNumber>
    </recommendedName>
    <alternativeName>
        <fullName evidence="8">Coenzyme F420-0:L-glutamate ligase</fullName>
    </alternativeName>
    <alternativeName>
        <fullName evidence="8">Coenzyme F420-1:gamma-L-glutamate ligase</fullName>
    </alternativeName>
</protein>
<evidence type="ECO:0000256" key="3">
    <source>
        <dbReference type="ARBA" id="ARBA00022741"/>
    </source>
</evidence>
<accession>A0A843AFA7</accession>
<keyword evidence="1 8" id="KW-0436">Ligase</keyword>
<keyword evidence="7 8" id="KW-0464">Manganese</keyword>
<dbReference type="HAMAP" id="MF_01258">
    <property type="entry name" value="F420_ligase_CofE"/>
    <property type="match status" value="1"/>
</dbReference>
<comment type="subunit">
    <text evidence="8">Homodimer.</text>
</comment>
<comment type="function">
    <text evidence="8">Catalyzes the GTP-dependent successive addition of two or more gamma-linked L-glutamates to the L-lactyl phosphodiester of 7,8-didemethyl-8-hydroxy-5-deazariboflavin (F420-0) to form coenzyme F420-0-glutamyl-glutamate (F420-2) or polyglutamated F420 derivatives.</text>
</comment>
<comment type="catalytic activity">
    <reaction evidence="8">
        <text>oxidized coenzyme F420-0 + GTP + L-glutamate = oxidized coenzyme F420-1 + GDP + phosphate + H(+)</text>
        <dbReference type="Rhea" id="RHEA:30555"/>
        <dbReference type="ChEBI" id="CHEBI:15378"/>
        <dbReference type="ChEBI" id="CHEBI:29985"/>
        <dbReference type="ChEBI" id="CHEBI:37565"/>
        <dbReference type="ChEBI" id="CHEBI:43474"/>
        <dbReference type="ChEBI" id="CHEBI:58189"/>
        <dbReference type="ChEBI" id="CHEBI:59907"/>
        <dbReference type="ChEBI" id="CHEBI:59920"/>
        <dbReference type="EC" id="6.3.2.31"/>
    </reaction>
</comment>
<dbReference type="Gene3D" id="3.90.1660.10">
    <property type="entry name" value="CofE-like domain"/>
    <property type="match status" value="1"/>
</dbReference>
<keyword evidence="3 8" id="KW-0547">Nucleotide-binding</keyword>
<feature type="binding site" evidence="8">
    <location>
        <position position="115"/>
    </location>
    <ligand>
        <name>a divalent metal cation</name>
        <dbReference type="ChEBI" id="CHEBI:60240"/>
        <label>1</label>
    </ligand>
</feature>
<feature type="binding site" evidence="8">
    <location>
        <position position="50"/>
    </location>
    <ligand>
        <name>GTP</name>
        <dbReference type="ChEBI" id="CHEBI:37565"/>
    </ligand>
</feature>
<evidence type="ECO:0000313" key="11">
    <source>
        <dbReference type="Proteomes" id="UP000658733"/>
    </source>
</evidence>
<keyword evidence="6 8" id="KW-0342">GTP-binding</keyword>
<evidence type="ECO:0000256" key="8">
    <source>
        <dbReference type="HAMAP-Rule" id="MF_01258"/>
    </source>
</evidence>
<dbReference type="Pfam" id="PF01996">
    <property type="entry name" value="F420_ligase"/>
    <property type="match status" value="1"/>
</dbReference>
<evidence type="ECO:0000256" key="2">
    <source>
        <dbReference type="ARBA" id="ARBA00022723"/>
    </source>
</evidence>
<dbReference type="InterPro" id="IPR002847">
    <property type="entry name" value="F420-0_gamma-glut_ligase-dom"/>
</dbReference>
<evidence type="ECO:0000259" key="9">
    <source>
        <dbReference type="Pfam" id="PF01996"/>
    </source>
</evidence>
<comment type="caution">
    <text evidence="10">The sequence shown here is derived from an EMBL/GenBank/DDBJ whole genome shotgun (WGS) entry which is preliminary data.</text>
</comment>
<feature type="binding site" evidence="8">
    <location>
        <begin position="212"/>
        <end position="219"/>
    </location>
    <ligand>
        <name>GTP</name>
        <dbReference type="ChEBI" id="CHEBI:37565"/>
    </ligand>
</feature>
<evidence type="ECO:0000256" key="1">
    <source>
        <dbReference type="ARBA" id="ARBA00022598"/>
    </source>
</evidence>
<comment type="cofactor">
    <cofactor evidence="8">
        <name>Mg(2+)</name>
        <dbReference type="ChEBI" id="CHEBI:18420"/>
    </cofactor>
    <cofactor evidence="8">
        <name>Mn(2+)</name>
        <dbReference type="ChEBI" id="CHEBI:29035"/>
    </cofactor>
    <text evidence="8">Binds 2 divalent metal cations per subunit. The ions could be magnesium and/or manganese.</text>
</comment>
<dbReference type="PANTHER" id="PTHR47917:SF1">
    <property type="entry name" value="COENZYME F420:L-GLUTAMATE LIGASE"/>
    <property type="match status" value="1"/>
</dbReference>
<feature type="binding site" evidence="8">
    <location>
        <begin position="11"/>
        <end position="14"/>
    </location>
    <ligand>
        <name>GTP</name>
        <dbReference type="ChEBI" id="CHEBI:37565"/>
    </ligand>
</feature>
<name>A0A843AFA7_METAZ</name>
<dbReference type="Proteomes" id="UP000658733">
    <property type="component" value="Unassembled WGS sequence"/>
</dbReference>
<dbReference type="EC" id="6.3.2.34" evidence="8"/>
<dbReference type="NCBIfam" id="NF009809">
    <property type="entry name" value="PRK13293.1"/>
    <property type="match status" value="1"/>
</dbReference>
<reference evidence="10" key="1">
    <citation type="submission" date="2020-10" db="EMBL/GenBank/DDBJ databases">
        <title>Dehalococcoides mccartyi of a TCE/Cr reducing biochatode.</title>
        <authorList>
            <person name="Matturro B."/>
        </authorList>
    </citation>
    <scope>NUCLEOTIDE SEQUENCE</scope>
    <source>
        <strain evidence="10">Bin4</strain>
    </source>
</reference>
<comment type="pathway">
    <text evidence="8">Cofactor biosynthesis; coenzyme F420 biosynthesis.</text>
</comment>
<evidence type="ECO:0000313" key="10">
    <source>
        <dbReference type="EMBL" id="MBF4468461.1"/>
    </source>
</evidence>
<dbReference type="AlphaFoldDB" id="A0A843AFA7"/>
<dbReference type="RefSeq" id="WP_278522285.1">
    <property type="nucleotide sequence ID" value="NZ_JADIIN010000024.1"/>
</dbReference>
<evidence type="ECO:0000256" key="7">
    <source>
        <dbReference type="ARBA" id="ARBA00023211"/>
    </source>
</evidence>
<dbReference type="GO" id="GO:0052618">
    <property type="term" value="F:coenzyme F420-0:L-glutamate ligase activity"/>
    <property type="evidence" value="ECO:0007669"/>
    <property type="project" value="UniProtKB-UniRule"/>
</dbReference>
<dbReference type="Gene3D" id="3.30.1330.100">
    <property type="entry name" value="CofE-like"/>
    <property type="match status" value="1"/>
</dbReference>
<evidence type="ECO:0000256" key="4">
    <source>
        <dbReference type="ARBA" id="ARBA00022842"/>
    </source>
</evidence>
<dbReference type="EC" id="6.3.2.31" evidence="8"/>
<comment type="catalytic activity">
    <reaction evidence="8">
        <text>oxidized coenzyme F420-1 + GTP + L-glutamate = oxidized coenzyme F420-2 + GDP + phosphate + H(+)</text>
        <dbReference type="Rhea" id="RHEA:30523"/>
        <dbReference type="ChEBI" id="CHEBI:15378"/>
        <dbReference type="ChEBI" id="CHEBI:29985"/>
        <dbReference type="ChEBI" id="CHEBI:37565"/>
        <dbReference type="ChEBI" id="CHEBI:43474"/>
        <dbReference type="ChEBI" id="CHEBI:57922"/>
        <dbReference type="ChEBI" id="CHEBI:58189"/>
        <dbReference type="ChEBI" id="CHEBI:59920"/>
        <dbReference type="EC" id="6.3.2.34"/>
    </reaction>
</comment>
<keyword evidence="2 8" id="KW-0479">Metal-binding</keyword>
<dbReference type="GO" id="GO:0052619">
    <property type="term" value="F:coenzyme F420-1:gamma-L-glutamate ligase activity"/>
    <property type="evidence" value="ECO:0007669"/>
    <property type="project" value="UniProtKB-UniRule"/>
</dbReference>
<dbReference type="NCBIfam" id="TIGR01916">
    <property type="entry name" value="F420_cofE"/>
    <property type="match status" value="1"/>
</dbReference>
<dbReference type="InterPro" id="IPR023659">
    <property type="entry name" value="F420_ligase_CofE_arc"/>
</dbReference>
<feature type="binding site" evidence="8">
    <location>
        <position position="156"/>
    </location>
    <ligand>
        <name>a divalent metal cation</name>
        <dbReference type="ChEBI" id="CHEBI:60240"/>
        <label>1</label>
    </ligand>
</feature>
<feature type="binding site" evidence="8">
    <location>
        <begin position="45"/>
        <end position="46"/>
    </location>
    <ligand>
        <name>GTP</name>
        <dbReference type="ChEBI" id="CHEBI:37565"/>
    </ligand>
</feature>
<feature type="binding site" evidence="8">
    <location>
        <position position="157"/>
    </location>
    <ligand>
        <name>a divalent metal cation</name>
        <dbReference type="ChEBI" id="CHEBI:60240"/>
        <label>2</label>
    </ligand>
</feature>
<dbReference type="EMBL" id="JADIIN010000024">
    <property type="protein sequence ID" value="MBF4468461.1"/>
    <property type="molecule type" value="Genomic_DNA"/>
</dbReference>
<gene>
    <name evidence="8" type="primary">cofE</name>
    <name evidence="10" type="ORF">ISP01_03550</name>
</gene>
<dbReference type="UniPathway" id="UPA00071"/>
<dbReference type="GO" id="GO:0005525">
    <property type="term" value="F:GTP binding"/>
    <property type="evidence" value="ECO:0007669"/>
    <property type="project" value="UniProtKB-KW"/>
</dbReference>
<dbReference type="SUPFAM" id="SSF144010">
    <property type="entry name" value="CofE-like"/>
    <property type="match status" value="1"/>
</dbReference>
<keyword evidence="4 8" id="KW-0460">Magnesium</keyword>
<dbReference type="PANTHER" id="PTHR47917">
    <property type="match status" value="1"/>
</dbReference>
<keyword evidence="5 8" id="KW-0630">Potassium</keyword>
<feature type="binding site" evidence="8">
    <location>
        <position position="214"/>
    </location>
    <ligand>
        <name>a divalent metal cation</name>
        <dbReference type="ChEBI" id="CHEBI:60240"/>
        <label>2</label>
    </ligand>
</feature>
<dbReference type="GO" id="GO:0046872">
    <property type="term" value="F:metal ion binding"/>
    <property type="evidence" value="ECO:0007669"/>
    <property type="project" value="UniProtKB-KW"/>
</dbReference>